<dbReference type="SUPFAM" id="SSF55681">
    <property type="entry name" value="Class II aaRS and biotin synthetases"/>
    <property type="match status" value="1"/>
</dbReference>
<dbReference type="InterPro" id="IPR003142">
    <property type="entry name" value="BPL_C"/>
</dbReference>
<keyword evidence="1 6" id="KW-0436">Ligase</keyword>
<dbReference type="Gene3D" id="3.30.930.10">
    <property type="entry name" value="Bira Bifunctional Protein, Domain 2"/>
    <property type="match status" value="1"/>
</dbReference>
<reference evidence="7" key="1">
    <citation type="journal article" date="2019" name="Int. J. Syst. Evol. Microbiol.">
        <title>The Global Catalogue of Microorganisms (GCM) 10K type strain sequencing project: providing services to taxonomists for standard genome sequencing and annotation.</title>
        <authorList>
            <consortium name="The Broad Institute Genomics Platform"/>
            <consortium name="The Broad Institute Genome Sequencing Center for Infectious Disease"/>
            <person name="Wu L."/>
            <person name="Ma J."/>
        </authorList>
    </citation>
    <scope>NUCLEOTIDE SEQUENCE [LARGE SCALE GENOMIC DNA]</scope>
    <source>
        <strain evidence="7">CGMCC 4.7242</strain>
    </source>
</reference>
<comment type="caution">
    <text evidence="6">The sequence shown here is derived from an EMBL/GenBank/DDBJ whole genome shotgun (WGS) entry which is preliminary data.</text>
</comment>
<dbReference type="PROSITE" id="PS51733">
    <property type="entry name" value="BPL_LPL_CATALYTIC"/>
    <property type="match status" value="1"/>
</dbReference>
<dbReference type="InterPro" id="IPR045864">
    <property type="entry name" value="aa-tRNA-synth_II/BPL/LPL"/>
</dbReference>
<keyword evidence="7" id="KW-1185">Reference proteome</keyword>
<dbReference type="EC" id="6.3.4.15" evidence="3"/>
<feature type="domain" description="BPL/LPL catalytic" evidence="5">
    <location>
        <begin position="10"/>
        <end position="183"/>
    </location>
</feature>
<comment type="catalytic activity">
    <reaction evidence="4">
        <text>biotin + L-lysyl-[protein] + ATP = N(6)-biotinyl-L-lysyl-[protein] + AMP + diphosphate + H(+)</text>
        <dbReference type="Rhea" id="RHEA:11756"/>
        <dbReference type="Rhea" id="RHEA-COMP:9752"/>
        <dbReference type="Rhea" id="RHEA-COMP:10505"/>
        <dbReference type="ChEBI" id="CHEBI:15378"/>
        <dbReference type="ChEBI" id="CHEBI:29969"/>
        <dbReference type="ChEBI" id="CHEBI:30616"/>
        <dbReference type="ChEBI" id="CHEBI:33019"/>
        <dbReference type="ChEBI" id="CHEBI:57586"/>
        <dbReference type="ChEBI" id="CHEBI:83144"/>
        <dbReference type="ChEBI" id="CHEBI:456215"/>
        <dbReference type="EC" id="6.3.4.15"/>
    </reaction>
</comment>
<dbReference type="InterPro" id="IPR004143">
    <property type="entry name" value="BPL_LPL_catalytic"/>
</dbReference>
<dbReference type="InterPro" id="IPR004408">
    <property type="entry name" value="Biotin_CoA_COase_ligase"/>
</dbReference>
<dbReference type="Pfam" id="PF02237">
    <property type="entry name" value="BPL_C"/>
    <property type="match status" value="1"/>
</dbReference>
<accession>A0ABW4S8W2</accession>
<dbReference type="Gene3D" id="2.30.30.100">
    <property type="match status" value="1"/>
</dbReference>
<evidence type="ECO:0000313" key="6">
    <source>
        <dbReference type="EMBL" id="MFD1913467.1"/>
    </source>
</evidence>
<evidence type="ECO:0000313" key="7">
    <source>
        <dbReference type="Proteomes" id="UP001597353"/>
    </source>
</evidence>
<dbReference type="EMBL" id="JBHUGH010000011">
    <property type="protein sequence ID" value="MFD1913467.1"/>
    <property type="molecule type" value="Genomic_DNA"/>
</dbReference>
<evidence type="ECO:0000256" key="4">
    <source>
        <dbReference type="ARBA" id="ARBA00047846"/>
    </source>
</evidence>
<dbReference type="Pfam" id="PF03099">
    <property type="entry name" value="BPL_LplA_LipB"/>
    <property type="match status" value="1"/>
</dbReference>
<evidence type="ECO:0000259" key="5">
    <source>
        <dbReference type="PROSITE" id="PS51733"/>
    </source>
</evidence>
<dbReference type="NCBIfam" id="TIGR00121">
    <property type="entry name" value="birA_ligase"/>
    <property type="match status" value="1"/>
</dbReference>
<evidence type="ECO:0000256" key="1">
    <source>
        <dbReference type="ARBA" id="ARBA00022598"/>
    </source>
</evidence>
<dbReference type="Proteomes" id="UP001597353">
    <property type="component" value="Unassembled WGS sequence"/>
</dbReference>
<dbReference type="GO" id="GO:0004077">
    <property type="term" value="F:biotin--[biotin carboxyl-carrier protein] ligase activity"/>
    <property type="evidence" value="ECO:0007669"/>
    <property type="project" value="UniProtKB-EC"/>
</dbReference>
<gene>
    <name evidence="6" type="ORF">ACFSGJ_14730</name>
</gene>
<organism evidence="6 7">
    <name type="scientific">Halodurantibacterium flavum</name>
    <dbReference type="NCBI Taxonomy" id="1382802"/>
    <lineage>
        <taxon>Bacteria</taxon>
        <taxon>Pseudomonadati</taxon>
        <taxon>Pseudomonadota</taxon>
        <taxon>Alphaproteobacteria</taxon>
        <taxon>Rhodobacterales</taxon>
        <taxon>Paracoccaceae</taxon>
        <taxon>Halodurantibacterium</taxon>
    </lineage>
</organism>
<sequence>MTWPAGVGRHILAEVDSTMSEAARIAPGLRAPTWVLALRQTAGRGRRGRGWVDPEGNFAATLAIPTAEPPAQLALRSFVAALALHETLVTLTGRGAVFALKWPNDVLLNGAKVSGILLENDPRAGVFSIGIGVNLVSAPAPCELEAGAVRPVSVLAETGVRLTPEEFLDHLAPAYAGWEAAFTAAGFGPIRDAWLKRAARLGETMLARVGTAVHEGRFSDVDDQGALVLTTARGRMTIPAGDVFFA</sequence>
<keyword evidence="2" id="KW-0092">Biotin</keyword>
<name>A0ABW4S8W2_9RHOB</name>
<evidence type="ECO:0000256" key="2">
    <source>
        <dbReference type="ARBA" id="ARBA00023267"/>
    </source>
</evidence>
<evidence type="ECO:0000256" key="3">
    <source>
        <dbReference type="ARBA" id="ARBA00024227"/>
    </source>
</evidence>
<proteinExistence type="predicted"/>
<dbReference type="PANTHER" id="PTHR12835">
    <property type="entry name" value="BIOTIN PROTEIN LIGASE"/>
    <property type="match status" value="1"/>
</dbReference>
<dbReference type="PANTHER" id="PTHR12835:SF5">
    <property type="entry name" value="BIOTIN--PROTEIN LIGASE"/>
    <property type="match status" value="1"/>
</dbReference>
<protein>
    <recommendedName>
        <fullName evidence="3">biotin--[biotin carboxyl-carrier protein] ligase</fullName>
        <ecNumber evidence="3">6.3.4.15</ecNumber>
    </recommendedName>
</protein>